<dbReference type="InterPro" id="IPR001806">
    <property type="entry name" value="Small_GTPase"/>
</dbReference>
<evidence type="ECO:0000256" key="2">
    <source>
        <dbReference type="ARBA" id="ARBA00023134"/>
    </source>
</evidence>
<keyword evidence="3" id="KW-1185">Reference proteome</keyword>
<sequence>MDRTIFSFNMLNVAVLGDSRVGKACFLFAYALEANPWTVPDVMKTFSSDVTVGNESMQVTISSSNDVNSVHNLPTADVFIICFGLDDPQSLANVQSQWIPAVRATFGHIPILVVGMKSDLRDIYKKHKKIYLYFMHRKPINEKAGKKVAKKFCDVKYTECSVIKVKDVMNVMTKATRMSLPAKNSATSSLCSIM</sequence>
<keyword evidence="2" id="KW-0342">GTP-binding</keyword>
<dbReference type="Gene3D" id="3.40.50.300">
    <property type="entry name" value="P-loop containing nucleotide triphosphate hydrolases"/>
    <property type="match status" value="1"/>
</dbReference>
<dbReference type="GO" id="GO:0003924">
    <property type="term" value="F:GTPase activity"/>
    <property type="evidence" value="ECO:0007669"/>
    <property type="project" value="InterPro"/>
</dbReference>
<dbReference type="PANTHER" id="PTHR24072">
    <property type="entry name" value="RHO FAMILY GTPASE"/>
    <property type="match status" value="1"/>
</dbReference>
<reference evidence="4" key="1">
    <citation type="submission" date="2016-11" db="UniProtKB">
        <authorList>
            <consortium name="WormBaseParasite"/>
        </authorList>
    </citation>
    <scope>IDENTIFICATION</scope>
</reference>
<evidence type="ECO:0000256" key="1">
    <source>
        <dbReference type="ARBA" id="ARBA00022741"/>
    </source>
</evidence>
<dbReference type="InterPro" id="IPR027417">
    <property type="entry name" value="P-loop_NTPase"/>
</dbReference>
<dbReference type="AlphaFoldDB" id="A0A1I7Z661"/>
<evidence type="ECO:0000313" key="4">
    <source>
        <dbReference type="WBParaSite" id="L893_g23316.t1"/>
    </source>
</evidence>
<evidence type="ECO:0000313" key="3">
    <source>
        <dbReference type="Proteomes" id="UP000095287"/>
    </source>
</evidence>
<dbReference type="GO" id="GO:0007264">
    <property type="term" value="P:small GTPase-mediated signal transduction"/>
    <property type="evidence" value="ECO:0007669"/>
    <property type="project" value="InterPro"/>
</dbReference>
<dbReference type="GO" id="GO:0005525">
    <property type="term" value="F:GTP binding"/>
    <property type="evidence" value="ECO:0007669"/>
    <property type="project" value="UniProtKB-KW"/>
</dbReference>
<accession>A0A1I7Z661</accession>
<dbReference type="Pfam" id="PF00071">
    <property type="entry name" value="Ras"/>
    <property type="match status" value="1"/>
</dbReference>
<organism evidence="3 4">
    <name type="scientific">Steinernema glaseri</name>
    <dbReference type="NCBI Taxonomy" id="37863"/>
    <lineage>
        <taxon>Eukaryota</taxon>
        <taxon>Metazoa</taxon>
        <taxon>Ecdysozoa</taxon>
        <taxon>Nematoda</taxon>
        <taxon>Chromadorea</taxon>
        <taxon>Rhabditida</taxon>
        <taxon>Tylenchina</taxon>
        <taxon>Panagrolaimomorpha</taxon>
        <taxon>Strongyloidoidea</taxon>
        <taxon>Steinernematidae</taxon>
        <taxon>Steinernema</taxon>
    </lineage>
</organism>
<protein>
    <submittedName>
        <fullName evidence="4">Ras-like GTP-binding protein Rho1</fullName>
    </submittedName>
</protein>
<proteinExistence type="predicted"/>
<keyword evidence="1" id="KW-0547">Nucleotide-binding</keyword>
<name>A0A1I7Z661_9BILA</name>
<dbReference type="Proteomes" id="UP000095287">
    <property type="component" value="Unplaced"/>
</dbReference>
<dbReference type="SMART" id="SM00174">
    <property type="entry name" value="RHO"/>
    <property type="match status" value="1"/>
</dbReference>
<dbReference type="PRINTS" id="PR00449">
    <property type="entry name" value="RASTRNSFRMNG"/>
</dbReference>
<dbReference type="WBParaSite" id="L893_g23316.t1">
    <property type="protein sequence ID" value="L893_g23316.t1"/>
    <property type="gene ID" value="L893_g23316"/>
</dbReference>
<dbReference type="InterPro" id="IPR003578">
    <property type="entry name" value="Small_GTPase_Rho"/>
</dbReference>
<dbReference type="SUPFAM" id="SSF52540">
    <property type="entry name" value="P-loop containing nucleoside triphosphate hydrolases"/>
    <property type="match status" value="1"/>
</dbReference>
<dbReference type="PROSITE" id="PS51420">
    <property type="entry name" value="RHO"/>
    <property type="match status" value="1"/>
</dbReference>